<dbReference type="AlphaFoldDB" id="A0A382G7G9"/>
<feature type="transmembrane region" description="Helical" evidence="1">
    <location>
        <begin position="107"/>
        <end position="130"/>
    </location>
</feature>
<sequence>LLSIAIVAFPIIFIMLQWLRQGLDSEFIFNEMINIARTSMTGSISAFSQWYHHYNGFGFDWGQNTFAGPFELLGFGERVQGFYLDFSHVGETHINIYTAFRGLLQDFGFIGSIFFLLMFGFISAIVFYFVQKGWVALVPVLALLNGWVLFSPFISLFVNNSIIGGYILFYIFSFYPFASVQKFQLDIV</sequence>
<evidence type="ECO:0000313" key="2">
    <source>
        <dbReference type="EMBL" id="SVB70544.1"/>
    </source>
</evidence>
<dbReference type="NCBIfam" id="TIGR04370">
    <property type="entry name" value="glyco_rpt_poly"/>
    <property type="match status" value="1"/>
</dbReference>
<keyword evidence="1" id="KW-0472">Membrane</keyword>
<evidence type="ECO:0008006" key="3">
    <source>
        <dbReference type="Google" id="ProtNLM"/>
    </source>
</evidence>
<proteinExistence type="predicted"/>
<evidence type="ECO:0000256" key="1">
    <source>
        <dbReference type="SAM" id="Phobius"/>
    </source>
</evidence>
<gene>
    <name evidence="2" type="ORF">METZ01_LOCUS223398</name>
</gene>
<dbReference type="EMBL" id="UINC01053701">
    <property type="protein sequence ID" value="SVB70544.1"/>
    <property type="molecule type" value="Genomic_DNA"/>
</dbReference>
<name>A0A382G7G9_9ZZZZ</name>
<protein>
    <recommendedName>
        <fullName evidence="3">O-antigen ligase domain-containing protein</fullName>
    </recommendedName>
</protein>
<organism evidence="2">
    <name type="scientific">marine metagenome</name>
    <dbReference type="NCBI Taxonomy" id="408172"/>
    <lineage>
        <taxon>unclassified sequences</taxon>
        <taxon>metagenomes</taxon>
        <taxon>ecological metagenomes</taxon>
    </lineage>
</organism>
<accession>A0A382G7G9</accession>
<keyword evidence="1" id="KW-1133">Transmembrane helix</keyword>
<reference evidence="2" key="1">
    <citation type="submission" date="2018-05" db="EMBL/GenBank/DDBJ databases">
        <authorList>
            <person name="Lanie J.A."/>
            <person name="Ng W.-L."/>
            <person name="Kazmierczak K.M."/>
            <person name="Andrzejewski T.M."/>
            <person name="Davidsen T.M."/>
            <person name="Wayne K.J."/>
            <person name="Tettelin H."/>
            <person name="Glass J.I."/>
            <person name="Rusch D."/>
            <person name="Podicherti R."/>
            <person name="Tsui H.-C.T."/>
            <person name="Winkler M.E."/>
        </authorList>
    </citation>
    <scope>NUCLEOTIDE SEQUENCE</scope>
</reference>
<keyword evidence="1" id="KW-0812">Transmembrane</keyword>
<feature type="transmembrane region" description="Helical" evidence="1">
    <location>
        <begin position="6"/>
        <end position="23"/>
    </location>
</feature>
<feature type="non-terminal residue" evidence="2">
    <location>
        <position position="1"/>
    </location>
</feature>